<dbReference type="Pfam" id="PF25967">
    <property type="entry name" value="RND-MFP_C"/>
    <property type="match status" value="1"/>
</dbReference>
<name>Q7NNR4_GLOVI</name>
<sequence>MLLKWKRPLPWLIGLAIFGTGAAAVIYVLGAQSGLSQAQVAAMTIPVATTNLGQQVQASGLVQPIRKTNLSPRQAGRIGRLLVDEGRQVKQGELVAQMESRLPEAQVRQAEASLARAQAELLQKRRGARPEEIREAQARLLSAEAAVRQGAARLERTGEELARYRRLAGEGATSQNALSDYVNREREAAANLAGQRSQLEAQAQVLARLRKGTRIEEIRQAEAGVALAQAQLDYFRTQLEETRVYAPFAGVISRRFAQQGDYVTPSTAASTSDGASSTSIVELVSGLEVEAKVPEASLAQIYPGQAVQIRTDAYPGAVFKGRVRLVTPRAVREENVTTIRVKVTLLSGQGQLRPGLNVKVNFTAATLAGVSTIPLAAVISKQDGQTGVLVPTAGNRAQFRPVRLGTSAGSKVQILEGLRPGERVFLQPPPEVVVEGVDTLVW</sequence>
<accession>Q7NNR4</accession>
<dbReference type="PhylomeDB" id="Q7NNR4"/>
<reference evidence="7 8" key="1">
    <citation type="journal article" date="2003" name="DNA Res.">
        <title>Complete genome structure of Gloeobacter violaceus PCC 7421, a cyanobacterium that lacks thylakoids.</title>
        <authorList>
            <person name="Nakamura Y."/>
            <person name="Kaneko T."/>
            <person name="Sato S."/>
            <person name="Mimuro M."/>
            <person name="Miyashita H."/>
            <person name="Tsuchiya T."/>
            <person name="Sasamoto S."/>
            <person name="Watanabe A."/>
            <person name="Kawashima K."/>
            <person name="Kishida Y."/>
            <person name="Kiyokawa C."/>
            <person name="Kohara M."/>
            <person name="Matsumoto M."/>
            <person name="Matsuno A."/>
            <person name="Nakazaki N."/>
            <person name="Shimpo S."/>
            <person name="Takeuchi C."/>
            <person name="Yamada M."/>
            <person name="Tabata S."/>
        </authorList>
    </citation>
    <scope>NUCLEOTIDE SEQUENCE [LARGE SCALE GENOMIC DNA]</scope>
    <source>
        <strain evidence="8">ATCC 29082 / PCC 7421</strain>
    </source>
</reference>
<dbReference type="Gene3D" id="2.40.420.20">
    <property type="match status" value="1"/>
</dbReference>
<dbReference type="GO" id="GO:0016020">
    <property type="term" value="C:membrane"/>
    <property type="evidence" value="ECO:0007669"/>
    <property type="project" value="InterPro"/>
</dbReference>
<dbReference type="GO" id="GO:0022857">
    <property type="term" value="F:transmembrane transporter activity"/>
    <property type="evidence" value="ECO:0007669"/>
    <property type="project" value="InterPro"/>
</dbReference>
<protein>
    <submittedName>
        <fullName evidence="7">Gll0346 protein</fullName>
    </submittedName>
</protein>
<evidence type="ECO:0000256" key="1">
    <source>
        <dbReference type="ARBA" id="ARBA00004196"/>
    </source>
</evidence>
<feature type="domain" description="Multidrug resistance protein MdtA-like C-terminal permuted SH3" evidence="6">
    <location>
        <begin position="372"/>
        <end position="424"/>
    </location>
</feature>
<evidence type="ECO:0000259" key="4">
    <source>
        <dbReference type="Pfam" id="PF25881"/>
    </source>
</evidence>
<dbReference type="SUPFAM" id="SSF111369">
    <property type="entry name" value="HlyD-like secretion proteins"/>
    <property type="match status" value="2"/>
</dbReference>
<dbReference type="Gene3D" id="2.40.30.170">
    <property type="match status" value="1"/>
</dbReference>
<evidence type="ECO:0000259" key="6">
    <source>
        <dbReference type="Pfam" id="PF25967"/>
    </source>
</evidence>
<dbReference type="NCBIfam" id="TIGR01730">
    <property type="entry name" value="RND_mfp"/>
    <property type="match status" value="1"/>
</dbReference>
<dbReference type="InParanoid" id="Q7NNR4"/>
<dbReference type="InterPro" id="IPR050465">
    <property type="entry name" value="UPF0194_transport"/>
</dbReference>
<dbReference type="Gene3D" id="2.40.50.100">
    <property type="match status" value="1"/>
</dbReference>
<dbReference type="Proteomes" id="UP000000557">
    <property type="component" value="Chromosome"/>
</dbReference>
<evidence type="ECO:0000313" key="8">
    <source>
        <dbReference type="Proteomes" id="UP000000557"/>
    </source>
</evidence>
<evidence type="ECO:0000256" key="3">
    <source>
        <dbReference type="ARBA" id="ARBA00023054"/>
    </source>
</evidence>
<dbReference type="STRING" id="251221.gene:10757818"/>
<reference evidence="7 8" key="2">
    <citation type="journal article" date="2003" name="DNA Res.">
        <title>Complete genome structure of Gloeobacter violaceus PCC 7421, a cyanobacterium that lacks thylakoids (supplement).</title>
        <authorList>
            <person name="Nakamura Y."/>
            <person name="Kaneko T."/>
            <person name="Sato S."/>
            <person name="Mimuro M."/>
            <person name="Miyashita H."/>
            <person name="Tsuchiya T."/>
            <person name="Sasamoto S."/>
            <person name="Watanabe A."/>
            <person name="Kawashima K."/>
            <person name="Kishida Y."/>
            <person name="Kiyokawa C."/>
            <person name="Kohara M."/>
            <person name="Matsumoto M."/>
            <person name="Matsuno A."/>
            <person name="Nakazaki N."/>
            <person name="Shimpo S."/>
            <person name="Takeuchi C."/>
            <person name="Yamada M."/>
            <person name="Tabata S."/>
        </authorList>
    </citation>
    <scope>NUCLEOTIDE SEQUENCE [LARGE SCALE GENOMIC DNA]</scope>
    <source>
        <strain evidence="8">ATCC 29082 / PCC 7421</strain>
    </source>
</reference>
<dbReference type="Pfam" id="PF25881">
    <property type="entry name" value="HH_YBHG"/>
    <property type="match status" value="1"/>
</dbReference>
<dbReference type="EnsemblBacteria" id="BAC88287">
    <property type="protein sequence ID" value="BAC88287"/>
    <property type="gene ID" value="BAC88287"/>
</dbReference>
<dbReference type="KEGG" id="gvi:gll0346"/>
<feature type="domain" description="YbhG-like alpha-helical hairpin" evidence="4">
    <location>
        <begin position="104"/>
        <end position="240"/>
    </location>
</feature>
<comment type="similarity">
    <text evidence="2">Belongs to the membrane fusion protein (MFP) (TC 8.A.1) family.</text>
</comment>
<dbReference type="OrthoDB" id="505602at2"/>
<dbReference type="HOGENOM" id="CLU_018816_14_2_3"/>
<comment type="subcellular location">
    <subcellularLocation>
        <location evidence="1">Cell envelope</location>
    </subcellularLocation>
</comment>
<dbReference type="RefSeq" id="WP_011140350.1">
    <property type="nucleotide sequence ID" value="NC_005125.1"/>
</dbReference>
<dbReference type="InterPro" id="IPR059052">
    <property type="entry name" value="HH_YbhG-like"/>
</dbReference>
<dbReference type="Pfam" id="PF25954">
    <property type="entry name" value="Beta-barrel_RND_2"/>
    <property type="match status" value="1"/>
</dbReference>
<dbReference type="PANTHER" id="PTHR32347">
    <property type="entry name" value="EFFLUX SYSTEM COMPONENT YKNX-RELATED"/>
    <property type="match status" value="1"/>
</dbReference>
<evidence type="ECO:0000256" key="2">
    <source>
        <dbReference type="ARBA" id="ARBA00009477"/>
    </source>
</evidence>
<proteinExistence type="inferred from homology"/>
<evidence type="ECO:0000313" key="7">
    <source>
        <dbReference type="EMBL" id="BAC88287.1"/>
    </source>
</evidence>
<dbReference type="InterPro" id="IPR006143">
    <property type="entry name" value="RND_pump_MFP"/>
</dbReference>
<feature type="domain" description="CusB-like beta-barrel" evidence="5">
    <location>
        <begin position="289"/>
        <end position="365"/>
    </location>
</feature>
<keyword evidence="3" id="KW-0175">Coiled coil</keyword>
<dbReference type="PANTHER" id="PTHR32347:SF14">
    <property type="entry name" value="EFFLUX SYSTEM COMPONENT YKNX-RELATED"/>
    <property type="match status" value="1"/>
</dbReference>
<dbReference type="InterPro" id="IPR058792">
    <property type="entry name" value="Beta-barrel_RND_2"/>
</dbReference>
<keyword evidence="8" id="KW-1185">Reference proteome</keyword>
<dbReference type="AlphaFoldDB" id="Q7NNR4"/>
<gene>
    <name evidence="7" type="ordered locus">gll0346</name>
</gene>
<dbReference type="EMBL" id="BA000045">
    <property type="protein sequence ID" value="BAC88287.1"/>
    <property type="molecule type" value="Genomic_DNA"/>
</dbReference>
<dbReference type="InterPro" id="IPR058627">
    <property type="entry name" value="MdtA-like_C"/>
</dbReference>
<dbReference type="eggNOG" id="COG0845">
    <property type="taxonomic scope" value="Bacteria"/>
</dbReference>
<dbReference type="GO" id="GO:0030313">
    <property type="term" value="C:cell envelope"/>
    <property type="evidence" value="ECO:0007669"/>
    <property type="project" value="UniProtKB-SubCell"/>
</dbReference>
<organism evidence="7 8">
    <name type="scientific">Gloeobacter violaceus (strain ATCC 29082 / PCC 7421)</name>
    <dbReference type="NCBI Taxonomy" id="251221"/>
    <lineage>
        <taxon>Bacteria</taxon>
        <taxon>Bacillati</taxon>
        <taxon>Cyanobacteriota</taxon>
        <taxon>Cyanophyceae</taxon>
        <taxon>Gloeobacterales</taxon>
        <taxon>Gloeobacteraceae</taxon>
        <taxon>Gloeobacter</taxon>
    </lineage>
</organism>
<evidence type="ECO:0000259" key="5">
    <source>
        <dbReference type="Pfam" id="PF25954"/>
    </source>
</evidence>